<keyword evidence="2" id="KW-0819">tRNA processing</keyword>
<dbReference type="Gene3D" id="3.30.70.580">
    <property type="entry name" value="Pseudouridine synthase I, catalytic domain, N-terminal subdomain"/>
    <property type="match status" value="1"/>
</dbReference>
<dbReference type="PIRSF" id="PIRSF001430">
    <property type="entry name" value="tRNA_psdUrid_synth"/>
    <property type="match status" value="1"/>
</dbReference>
<name>A0A644TP22_9ZZZZ</name>
<dbReference type="InterPro" id="IPR020097">
    <property type="entry name" value="PsdUridine_synth_TruA_a/b_dom"/>
</dbReference>
<accession>A0A644TP22</accession>
<dbReference type="GO" id="GO:0031119">
    <property type="term" value="P:tRNA pseudouridine synthesis"/>
    <property type="evidence" value="ECO:0007669"/>
    <property type="project" value="TreeGrafter"/>
</dbReference>
<organism evidence="5">
    <name type="scientific">bioreactor metagenome</name>
    <dbReference type="NCBI Taxonomy" id="1076179"/>
    <lineage>
        <taxon>unclassified sequences</taxon>
        <taxon>metagenomes</taxon>
        <taxon>ecological metagenomes</taxon>
    </lineage>
</organism>
<dbReference type="InterPro" id="IPR020095">
    <property type="entry name" value="PsdUridine_synth_TruA_C"/>
</dbReference>
<evidence type="ECO:0000259" key="4">
    <source>
        <dbReference type="Pfam" id="PF01416"/>
    </source>
</evidence>
<dbReference type="HAMAP" id="MF_00171">
    <property type="entry name" value="TruA"/>
    <property type="match status" value="1"/>
</dbReference>
<dbReference type="PANTHER" id="PTHR11142">
    <property type="entry name" value="PSEUDOURIDYLATE SYNTHASE"/>
    <property type="match status" value="1"/>
</dbReference>
<reference evidence="5" key="1">
    <citation type="submission" date="2019-08" db="EMBL/GenBank/DDBJ databases">
        <authorList>
            <person name="Kucharzyk K."/>
            <person name="Murdoch R.W."/>
            <person name="Higgins S."/>
            <person name="Loffler F."/>
        </authorList>
    </citation>
    <scope>NUCLEOTIDE SEQUENCE</scope>
</reference>
<dbReference type="PANTHER" id="PTHR11142:SF0">
    <property type="entry name" value="TRNA PSEUDOURIDINE SYNTHASE-LIKE 1"/>
    <property type="match status" value="1"/>
</dbReference>
<dbReference type="InterPro" id="IPR001406">
    <property type="entry name" value="PsdUridine_synth_TruA"/>
</dbReference>
<comment type="caution">
    <text evidence="5">The sequence shown here is derived from an EMBL/GenBank/DDBJ whole genome shotgun (WGS) entry which is preliminary data.</text>
</comment>
<dbReference type="InterPro" id="IPR020094">
    <property type="entry name" value="TruA/RsuA/RluB/E/F_N"/>
</dbReference>
<feature type="domain" description="Pseudouridine synthase I TruA alpha/beta" evidence="4">
    <location>
        <begin position="13"/>
        <end position="106"/>
    </location>
</feature>
<dbReference type="FunFam" id="3.30.70.580:FF:000001">
    <property type="entry name" value="tRNA pseudouridine synthase A"/>
    <property type="match status" value="1"/>
</dbReference>
<dbReference type="CDD" id="cd02570">
    <property type="entry name" value="PseudoU_synth_EcTruA"/>
    <property type="match status" value="1"/>
</dbReference>
<dbReference type="EC" id="5.4.99.12" evidence="5"/>
<evidence type="ECO:0000313" key="5">
    <source>
        <dbReference type="EMBL" id="MPL68177.1"/>
    </source>
</evidence>
<dbReference type="InterPro" id="IPR020103">
    <property type="entry name" value="PsdUridine_synth_cat_dom_sf"/>
</dbReference>
<comment type="similarity">
    <text evidence="1">Belongs to the tRNA pseudouridine synthase TruA family.</text>
</comment>
<evidence type="ECO:0000256" key="3">
    <source>
        <dbReference type="ARBA" id="ARBA00023235"/>
    </source>
</evidence>
<gene>
    <name evidence="5" type="primary">truA_6</name>
    <name evidence="5" type="ORF">SDC9_13890</name>
</gene>
<keyword evidence="3 5" id="KW-0413">Isomerase</keyword>
<protein>
    <submittedName>
        <fullName evidence="5">tRNA pseudouridine synthase A</fullName>
        <ecNumber evidence="5">5.4.99.12</ecNumber>
    </submittedName>
</protein>
<sequence>MDKQERNLKLTLAYDGTNYHGFQRQKNSIAIQQILEDKLAKLFGHQIKIAGAGRTDTGVHAYGQVISFFTTGSIPTEKIPLAIQTLLPTDIVVVSAEDVSLHFHARKSAVSKTYIYRIYQDKVPNPFWRNYSWHIRRPLDVQAMNNAAQILVGTHDFSAFKAVGGVTANPVRTIFEASSCINGSMLEFKFWGTGFLYHMVRNLVGTLVNVGLGKIDKAAFAAILNSHDRQKAGATAPPQGLYLQKVYYE</sequence>
<proteinExistence type="inferred from homology"/>
<evidence type="ECO:0000256" key="1">
    <source>
        <dbReference type="ARBA" id="ARBA00009375"/>
    </source>
</evidence>
<dbReference type="GO" id="GO:0160147">
    <property type="term" value="F:tRNA pseudouridine(38-40) synthase activity"/>
    <property type="evidence" value="ECO:0007669"/>
    <property type="project" value="UniProtKB-EC"/>
</dbReference>
<dbReference type="EMBL" id="VSSQ01000040">
    <property type="protein sequence ID" value="MPL68177.1"/>
    <property type="molecule type" value="Genomic_DNA"/>
</dbReference>
<dbReference type="Pfam" id="PF01416">
    <property type="entry name" value="PseudoU_synth_1"/>
    <property type="match status" value="2"/>
</dbReference>
<feature type="domain" description="Pseudouridine synthase I TruA alpha/beta" evidence="4">
    <location>
        <begin position="147"/>
        <end position="249"/>
    </location>
</feature>
<evidence type="ECO:0000256" key="2">
    <source>
        <dbReference type="ARBA" id="ARBA00022694"/>
    </source>
</evidence>
<dbReference type="GO" id="GO:0003723">
    <property type="term" value="F:RNA binding"/>
    <property type="evidence" value="ECO:0007669"/>
    <property type="project" value="InterPro"/>
</dbReference>
<dbReference type="AlphaFoldDB" id="A0A644TP22"/>
<dbReference type="NCBIfam" id="TIGR00071">
    <property type="entry name" value="hisT_truA"/>
    <property type="match status" value="1"/>
</dbReference>
<dbReference type="Gene3D" id="3.30.70.660">
    <property type="entry name" value="Pseudouridine synthase I, catalytic domain, C-terminal subdomain"/>
    <property type="match status" value="1"/>
</dbReference>
<dbReference type="SUPFAM" id="SSF55120">
    <property type="entry name" value="Pseudouridine synthase"/>
    <property type="match status" value="1"/>
</dbReference>